<keyword evidence="2" id="KW-0808">Transferase</keyword>
<comment type="similarity">
    <text evidence="1">Belongs to the sulfotransferase 1 family.</text>
</comment>
<evidence type="ECO:0000256" key="2">
    <source>
        <dbReference type="ARBA" id="ARBA00022679"/>
    </source>
</evidence>
<dbReference type="InterPro" id="IPR027417">
    <property type="entry name" value="P-loop_NTPase"/>
</dbReference>
<dbReference type="AlphaFoldDB" id="A0AAQ3R7W3"/>
<dbReference type="SUPFAM" id="SSF52540">
    <property type="entry name" value="P-loop containing nucleoside triphosphate hydrolases"/>
    <property type="match status" value="1"/>
</dbReference>
<evidence type="ECO:0000313" key="4">
    <source>
        <dbReference type="EMBL" id="WPH04731.1"/>
    </source>
</evidence>
<dbReference type="PANTHER" id="PTHR11783">
    <property type="entry name" value="SULFOTRANSFERASE SULT"/>
    <property type="match status" value="1"/>
</dbReference>
<keyword evidence="4" id="KW-0378">Hydrolase</keyword>
<gene>
    <name evidence="4" type="ORF">R9X50_00762600</name>
</gene>
<evidence type="ECO:0000259" key="3">
    <source>
        <dbReference type="Pfam" id="PF00685"/>
    </source>
</evidence>
<dbReference type="Pfam" id="PF00685">
    <property type="entry name" value="Sulfotransfer_1"/>
    <property type="match status" value="1"/>
</dbReference>
<name>A0AAQ3R7W3_9PEZI</name>
<dbReference type="GO" id="GO:0016787">
    <property type="term" value="F:hydrolase activity"/>
    <property type="evidence" value="ECO:0007669"/>
    <property type="project" value="UniProtKB-KW"/>
</dbReference>
<evidence type="ECO:0000313" key="5">
    <source>
        <dbReference type="Proteomes" id="UP001303373"/>
    </source>
</evidence>
<accession>A0AAQ3R7W3</accession>
<evidence type="ECO:0000256" key="1">
    <source>
        <dbReference type="ARBA" id="ARBA00005771"/>
    </source>
</evidence>
<reference evidence="4 5" key="1">
    <citation type="submission" date="2023-11" db="EMBL/GenBank/DDBJ databases">
        <title>An acidophilic fungus is an integral part of prey digestion in a carnivorous sundew plant.</title>
        <authorList>
            <person name="Tsai I.J."/>
        </authorList>
    </citation>
    <scope>NUCLEOTIDE SEQUENCE [LARGE SCALE GENOMIC DNA]</scope>
    <source>
        <strain evidence="4">169a</strain>
    </source>
</reference>
<organism evidence="4 5">
    <name type="scientific">Acrodontium crateriforme</name>
    <dbReference type="NCBI Taxonomy" id="150365"/>
    <lineage>
        <taxon>Eukaryota</taxon>
        <taxon>Fungi</taxon>
        <taxon>Dikarya</taxon>
        <taxon>Ascomycota</taxon>
        <taxon>Pezizomycotina</taxon>
        <taxon>Dothideomycetes</taxon>
        <taxon>Dothideomycetidae</taxon>
        <taxon>Mycosphaerellales</taxon>
        <taxon>Teratosphaeriaceae</taxon>
        <taxon>Acrodontium</taxon>
    </lineage>
</organism>
<dbReference type="EMBL" id="CP138592">
    <property type="protein sequence ID" value="WPH04731.1"/>
    <property type="molecule type" value="Genomic_DNA"/>
</dbReference>
<sequence>MATQTTSAMGPKWPVKTRELQNHHLDSRIWNNFPFRDDDIIISTWAKSGTTWMQQIISQLVTLGDDKVNLHMESPWLDMRIIANEQTVAALEAQTHRRFIKTHLPVDALVYSPRAKYIFVARDGRDVMWSMHNHFRCGNDMFYSMLNGYPGLVGPALKKPDEDPVQFVRDFLDNPADPETTHSPFWAHVKGWWDIRELPNILFVHFNDMKADLKSEIRRIAEFLEIDVPNEKWADILHHCTFAYMKEHAERMSPPGAEQVFEGGAKSFINKGTNGRWTDLLSEEDVTRYEQTAKAELGPDCAIWLANGRNPIEI</sequence>
<dbReference type="Proteomes" id="UP001303373">
    <property type="component" value="Chromosome 13"/>
</dbReference>
<dbReference type="Gene3D" id="3.40.50.300">
    <property type="entry name" value="P-loop containing nucleotide triphosphate hydrolases"/>
    <property type="match status" value="1"/>
</dbReference>
<keyword evidence="5" id="KW-1185">Reference proteome</keyword>
<proteinExistence type="inferred from homology"/>
<dbReference type="GO" id="GO:0008146">
    <property type="term" value="F:sulfotransferase activity"/>
    <property type="evidence" value="ECO:0007669"/>
    <property type="project" value="InterPro"/>
</dbReference>
<protein>
    <submittedName>
        <fullName evidence="4">P-loop containing nucleoside triphosphate hydrolase protein</fullName>
    </submittedName>
</protein>
<feature type="domain" description="Sulfotransferase" evidence="3">
    <location>
        <begin position="37"/>
        <end position="296"/>
    </location>
</feature>
<dbReference type="InterPro" id="IPR000863">
    <property type="entry name" value="Sulfotransferase_dom"/>
</dbReference>